<name>A0ABW0DLF3_STRFI</name>
<sequence length="71" mass="7752">MTSCRGRTGTDAACHWPVATVPAPFTLRKESMVPRPTRGSEREEFRHALGVLVGLEAGEAVRHAEAPLRRA</sequence>
<evidence type="ECO:0000313" key="1">
    <source>
        <dbReference type="EMBL" id="MFC5229936.1"/>
    </source>
</evidence>
<keyword evidence="2" id="KW-1185">Reference proteome</keyword>
<dbReference type="Proteomes" id="UP001596156">
    <property type="component" value="Unassembled WGS sequence"/>
</dbReference>
<comment type="caution">
    <text evidence="1">The sequence shown here is derived from an EMBL/GenBank/DDBJ whole genome shotgun (WGS) entry which is preliminary data.</text>
</comment>
<dbReference type="EMBL" id="JBHSKL010000059">
    <property type="protein sequence ID" value="MFC5229936.1"/>
    <property type="molecule type" value="Genomic_DNA"/>
</dbReference>
<proteinExistence type="predicted"/>
<reference evidence="2" key="1">
    <citation type="journal article" date="2019" name="Int. J. Syst. Evol. Microbiol.">
        <title>The Global Catalogue of Microorganisms (GCM) 10K type strain sequencing project: providing services to taxonomists for standard genome sequencing and annotation.</title>
        <authorList>
            <consortium name="The Broad Institute Genomics Platform"/>
            <consortium name="The Broad Institute Genome Sequencing Center for Infectious Disease"/>
            <person name="Wu L."/>
            <person name="Ma J."/>
        </authorList>
    </citation>
    <scope>NUCLEOTIDE SEQUENCE [LARGE SCALE GENOMIC DNA]</scope>
    <source>
        <strain evidence="2">CCM 8479</strain>
    </source>
</reference>
<dbReference type="RefSeq" id="WP_344645368.1">
    <property type="nucleotide sequence ID" value="NZ_BAAASS010000015.1"/>
</dbReference>
<organism evidence="1 2">
    <name type="scientific">Streptomyces fimbriatus</name>
    <dbReference type="NCBI Taxonomy" id="68197"/>
    <lineage>
        <taxon>Bacteria</taxon>
        <taxon>Bacillati</taxon>
        <taxon>Actinomycetota</taxon>
        <taxon>Actinomycetes</taxon>
        <taxon>Kitasatosporales</taxon>
        <taxon>Streptomycetaceae</taxon>
        <taxon>Streptomyces</taxon>
    </lineage>
</organism>
<evidence type="ECO:0000313" key="2">
    <source>
        <dbReference type="Proteomes" id="UP001596156"/>
    </source>
</evidence>
<protein>
    <submittedName>
        <fullName evidence="1">Uncharacterized protein</fullName>
    </submittedName>
</protein>
<gene>
    <name evidence="1" type="ORF">ACFPN6_36575</name>
</gene>
<accession>A0ABW0DLF3</accession>